<keyword evidence="2" id="KW-1185">Reference proteome</keyword>
<organism evidence="1 2">
    <name type="scientific">Aduncisulcus paluster</name>
    <dbReference type="NCBI Taxonomy" id="2918883"/>
    <lineage>
        <taxon>Eukaryota</taxon>
        <taxon>Metamonada</taxon>
        <taxon>Carpediemonas-like organisms</taxon>
        <taxon>Aduncisulcus</taxon>
    </lineage>
</organism>
<dbReference type="Proteomes" id="UP001057375">
    <property type="component" value="Unassembled WGS sequence"/>
</dbReference>
<evidence type="ECO:0000313" key="2">
    <source>
        <dbReference type="Proteomes" id="UP001057375"/>
    </source>
</evidence>
<comment type="caution">
    <text evidence="1">The sequence shown here is derived from an EMBL/GenBank/DDBJ whole genome shotgun (WGS) entry which is preliminary data.</text>
</comment>
<sequence>KKMLKICSSISCVGSIRDRLLALLGTLPAFSLPDPTMVYQCVAFITTGVSYHDAPSTEQFEKRMKYLELVCSQSVGVLGEGSEDLFIPFSSRLTISDEIIGVVNSELRYFKDNFGISSMKWLVKCIKHIIGIESLADMVKKICGPAITFMIMKEFM</sequence>
<feature type="non-terminal residue" evidence="1">
    <location>
        <position position="1"/>
    </location>
</feature>
<gene>
    <name evidence="1" type="ORF">ADUPG1_001629</name>
</gene>
<protein>
    <submittedName>
        <fullName evidence="1">Uncharacterized protein</fullName>
    </submittedName>
</protein>
<accession>A0ABQ5KGQ8</accession>
<reference evidence="1" key="1">
    <citation type="submission" date="2022-03" db="EMBL/GenBank/DDBJ databases">
        <title>Draft genome sequence of Aduncisulcus paluster, a free-living microaerophilic Fornicata.</title>
        <authorList>
            <person name="Yuyama I."/>
            <person name="Kume K."/>
            <person name="Tamura T."/>
            <person name="Inagaki Y."/>
            <person name="Hashimoto T."/>
        </authorList>
    </citation>
    <scope>NUCLEOTIDE SEQUENCE</scope>
    <source>
        <strain evidence="1">NY0171</strain>
    </source>
</reference>
<dbReference type="EMBL" id="BQXS01001471">
    <property type="protein sequence ID" value="GKT30673.1"/>
    <property type="molecule type" value="Genomic_DNA"/>
</dbReference>
<proteinExistence type="predicted"/>
<evidence type="ECO:0000313" key="1">
    <source>
        <dbReference type="EMBL" id="GKT30673.1"/>
    </source>
</evidence>
<name>A0ABQ5KGQ8_9EUKA</name>